<dbReference type="PROSITE" id="PS50943">
    <property type="entry name" value="HTH_CROC1"/>
    <property type="match status" value="1"/>
</dbReference>
<dbReference type="EMBL" id="JBHLYW010000009">
    <property type="protein sequence ID" value="MFC0077847.1"/>
    <property type="molecule type" value="Genomic_DNA"/>
</dbReference>
<protein>
    <submittedName>
        <fullName evidence="3">Helix-turn-helix transcriptional regulator</fullName>
    </submittedName>
</protein>
<dbReference type="CDD" id="cd00093">
    <property type="entry name" value="HTH_XRE"/>
    <property type="match status" value="1"/>
</dbReference>
<gene>
    <name evidence="3" type="ORF">ACFFLS_12425</name>
</gene>
<dbReference type="PANTHER" id="PTHR46558">
    <property type="entry name" value="TRACRIPTIONAL REGULATORY PROTEIN-RELATED-RELATED"/>
    <property type="match status" value="1"/>
</dbReference>
<comment type="caution">
    <text evidence="3">The sequence shown here is derived from an EMBL/GenBank/DDBJ whole genome shotgun (WGS) entry which is preliminary data.</text>
</comment>
<evidence type="ECO:0000259" key="2">
    <source>
        <dbReference type="PROSITE" id="PS50943"/>
    </source>
</evidence>
<feature type="domain" description="HTH cro/C1-type" evidence="2">
    <location>
        <begin position="9"/>
        <end position="63"/>
    </location>
</feature>
<evidence type="ECO:0000313" key="4">
    <source>
        <dbReference type="Proteomes" id="UP001589734"/>
    </source>
</evidence>
<dbReference type="PANTHER" id="PTHR46558:SF4">
    <property type="entry name" value="DNA-BIDING PHAGE PROTEIN"/>
    <property type="match status" value="1"/>
</dbReference>
<keyword evidence="4" id="KW-1185">Reference proteome</keyword>
<dbReference type="SUPFAM" id="SSF47413">
    <property type="entry name" value="lambda repressor-like DNA-binding domains"/>
    <property type="match status" value="1"/>
</dbReference>
<keyword evidence="1" id="KW-0238">DNA-binding</keyword>
<organism evidence="3 4">
    <name type="scientific">Flavobacterium procerum</name>
    <dbReference type="NCBI Taxonomy" id="1455569"/>
    <lineage>
        <taxon>Bacteria</taxon>
        <taxon>Pseudomonadati</taxon>
        <taxon>Bacteroidota</taxon>
        <taxon>Flavobacteriia</taxon>
        <taxon>Flavobacteriales</taxon>
        <taxon>Flavobacteriaceae</taxon>
        <taxon>Flavobacterium</taxon>
    </lineage>
</organism>
<accession>A0ABV6BUZ5</accession>
<dbReference type="Gene3D" id="1.10.260.40">
    <property type="entry name" value="lambda repressor-like DNA-binding domains"/>
    <property type="match status" value="1"/>
</dbReference>
<dbReference type="SMART" id="SM00530">
    <property type="entry name" value="HTH_XRE"/>
    <property type="match status" value="1"/>
</dbReference>
<dbReference type="Proteomes" id="UP001589734">
    <property type="component" value="Unassembled WGS sequence"/>
</dbReference>
<dbReference type="InterPro" id="IPR001387">
    <property type="entry name" value="Cro/C1-type_HTH"/>
</dbReference>
<reference evidence="3 4" key="1">
    <citation type="submission" date="2024-09" db="EMBL/GenBank/DDBJ databases">
        <authorList>
            <person name="Sun Q."/>
            <person name="Mori K."/>
        </authorList>
    </citation>
    <scope>NUCLEOTIDE SEQUENCE [LARGE SCALE GENOMIC DNA]</scope>
    <source>
        <strain evidence="3 4">CGMCC 1.12926</strain>
    </source>
</reference>
<dbReference type="InterPro" id="IPR010982">
    <property type="entry name" value="Lambda_DNA-bd_dom_sf"/>
</dbReference>
<dbReference type="RefSeq" id="WP_379686503.1">
    <property type="nucleotide sequence ID" value="NZ_JBHLYW010000009.1"/>
</dbReference>
<evidence type="ECO:0000256" key="1">
    <source>
        <dbReference type="ARBA" id="ARBA00023125"/>
    </source>
</evidence>
<name>A0ABV6BUZ5_9FLAO</name>
<sequence>MHSRINENIKTIRELKNYTQEYMALRLDMTQAVYSRIEKGSSRVSFEKLEEIAAVFEMDVRNIISFDISDYLKSGFKSSEAAGQGSALSRLYNDKISLLEKLLEKTDRELNRYKNKFGCL</sequence>
<evidence type="ECO:0000313" key="3">
    <source>
        <dbReference type="EMBL" id="MFC0077847.1"/>
    </source>
</evidence>
<proteinExistence type="predicted"/>
<dbReference type="Pfam" id="PF01381">
    <property type="entry name" value="HTH_3"/>
    <property type="match status" value="1"/>
</dbReference>